<sequence length="494" mass="56495">MTSLGSSAMATSFSGSYMSIYDTDLAHVLEHSTDQTIGLIDLVQGTAQLCVDSEESFVLRSSSSSSNRYRVIHLKNKIDTLNDVEVFHYYCQMGDLYQITRLLSSKKKVLSQKCRYAFPLFTAIHFNQNEVVKELLRQGACPFEHGYEENSRDAISQNFERGFFSDGEHNIEISCLYEAVRVQNLEIVKLLLMEYSKNSSQKLSRGRKLSSYHTNSAMKESPLYLACKLGNLAIISEFFNPTYQLLSRIDFFHGSSLYSKTFTLTLFHAVSEVGGKNLLEQEKTSTEIMKILAPMYKLQRIQQQVQRKDLQSYPINDHAITSNPKDSISHSTTPNYLKSFTDEFSIHSCLNISKVKIATRFSKLVVNSPLYLAIYNENDSLTRYLLSNHLSLIDISLGEIGKDGKLFFTEPCLYIAIIKRSLHAIISLLRAHPNIYKDEELENYRKLSFQEGFSFDKMIDIALYFSNHMKQMVTSVIFSDIHLVSIDVPLPFYF</sequence>
<dbReference type="OrthoDB" id="5806726at2759"/>
<dbReference type="AlphaFoldDB" id="A0A6A5BSJ0"/>
<dbReference type="InterPro" id="IPR036770">
    <property type="entry name" value="Ankyrin_rpt-contain_sf"/>
</dbReference>
<dbReference type="SUPFAM" id="SSF48403">
    <property type="entry name" value="Ankyrin repeat"/>
    <property type="match status" value="1"/>
</dbReference>
<dbReference type="OMA" id="INDHAIT"/>
<dbReference type="VEuPathDB" id="AmoebaDB:NfTy_080210"/>
<comment type="caution">
    <text evidence="3">The sequence shown here is derived from an EMBL/GenBank/DDBJ whole genome shotgun (WGS) entry which is preliminary data.</text>
</comment>
<dbReference type="InterPro" id="IPR002110">
    <property type="entry name" value="Ankyrin_rpt"/>
</dbReference>
<dbReference type="Gene3D" id="1.25.40.20">
    <property type="entry name" value="Ankyrin repeat-containing domain"/>
    <property type="match status" value="1"/>
</dbReference>
<protein>
    <submittedName>
        <fullName evidence="3">Uncharacterized protein</fullName>
    </submittedName>
</protein>
<keyword evidence="2" id="KW-0040">ANK repeat</keyword>
<evidence type="ECO:0000313" key="4">
    <source>
        <dbReference type="Proteomes" id="UP000444721"/>
    </source>
</evidence>
<dbReference type="GeneID" id="68120026"/>
<dbReference type="PANTHER" id="PTHR24198">
    <property type="entry name" value="ANKYRIN REPEAT AND PROTEIN KINASE DOMAIN-CONTAINING PROTEIN"/>
    <property type="match status" value="1"/>
</dbReference>
<dbReference type="Proteomes" id="UP000444721">
    <property type="component" value="Unassembled WGS sequence"/>
</dbReference>
<dbReference type="VEuPathDB" id="AmoebaDB:FDP41_012811"/>
<dbReference type="SMART" id="SM00248">
    <property type="entry name" value="ANK"/>
    <property type="match status" value="6"/>
</dbReference>
<gene>
    <name evidence="3" type="ORF">FDP41_012811</name>
</gene>
<organism evidence="3 4">
    <name type="scientific">Naegleria fowleri</name>
    <name type="common">Brain eating amoeba</name>
    <dbReference type="NCBI Taxonomy" id="5763"/>
    <lineage>
        <taxon>Eukaryota</taxon>
        <taxon>Discoba</taxon>
        <taxon>Heterolobosea</taxon>
        <taxon>Tetramitia</taxon>
        <taxon>Eutetramitia</taxon>
        <taxon>Vahlkampfiidae</taxon>
        <taxon>Naegleria</taxon>
    </lineage>
</organism>
<evidence type="ECO:0000313" key="3">
    <source>
        <dbReference type="EMBL" id="KAF0981023.1"/>
    </source>
</evidence>
<proteinExistence type="predicted"/>
<evidence type="ECO:0000256" key="2">
    <source>
        <dbReference type="ARBA" id="ARBA00023043"/>
    </source>
</evidence>
<reference evidence="3 4" key="1">
    <citation type="journal article" date="2019" name="Sci. Rep.">
        <title>Nanopore sequencing improves the draft genome of the human pathogenic amoeba Naegleria fowleri.</title>
        <authorList>
            <person name="Liechti N."/>
            <person name="Schurch N."/>
            <person name="Bruggmann R."/>
            <person name="Wittwer M."/>
        </authorList>
    </citation>
    <scope>NUCLEOTIDE SEQUENCE [LARGE SCALE GENOMIC DNA]</scope>
    <source>
        <strain evidence="3 4">ATCC 30894</strain>
    </source>
</reference>
<evidence type="ECO:0000256" key="1">
    <source>
        <dbReference type="ARBA" id="ARBA00022737"/>
    </source>
</evidence>
<dbReference type="EMBL" id="VFQX01000016">
    <property type="protein sequence ID" value="KAF0981023.1"/>
    <property type="molecule type" value="Genomic_DNA"/>
</dbReference>
<dbReference type="VEuPathDB" id="AmoebaDB:NF0051560"/>
<dbReference type="PANTHER" id="PTHR24198:SF165">
    <property type="entry name" value="ANKYRIN REPEAT-CONTAINING PROTEIN-RELATED"/>
    <property type="match status" value="1"/>
</dbReference>
<dbReference type="RefSeq" id="XP_044565736.1">
    <property type="nucleotide sequence ID" value="XM_044703372.1"/>
</dbReference>
<keyword evidence="1" id="KW-0677">Repeat</keyword>
<accession>A0A6A5BSJ0</accession>
<name>A0A6A5BSJ0_NAEFO</name>
<keyword evidence="4" id="KW-1185">Reference proteome</keyword>